<evidence type="ECO:0000256" key="2">
    <source>
        <dbReference type="SAM" id="SignalP"/>
    </source>
</evidence>
<dbReference type="RefSeq" id="WP_285611615.1">
    <property type="nucleotide sequence ID" value="NZ_BSSD01000006.1"/>
</dbReference>
<organism evidence="3 4">
    <name type="scientific">Actinokineospora globicatena</name>
    <dbReference type="NCBI Taxonomy" id="103729"/>
    <lineage>
        <taxon>Bacteria</taxon>
        <taxon>Bacillati</taxon>
        <taxon>Actinomycetota</taxon>
        <taxon>Actinomycetes</taxon>
        <taxon>Pseudonocardiales</taxon>
        <taxon>Pseudonocardiaceae</taxon>
        <taxon>Actinokineospora</taxon>
    </lineage>
</organism>
<evidence type="ECO:0000313" key="4">
    <source>
        <dbReference type="Proteomes" id="UP001165042"/>
    </source>
</evidence>
<evidence type="ECO:0000313" key="3">
    <source>
        <dbReference type="EMBL" id="GLW93253.1"/>
    </source>
</evidence>
<keyword evidence="2" id="KW-0732">Signal</keyword>
<dbReference type="Proteomes" id="UP001165042">
    <property type="component" value="Unassembled WGS sequence"/>
</dbReference>
<dbReference type="EMBL" id="BSSD01000006">
    <property type="protein sequence ID" value="GLW93253.1"/>
    <property type="molecule type" value="Genomic_DNA"/>
</dbReference>
<accession>A0A9W6QR76</accession>
<evidence type="ECO:0008006" key="5">
    <source>
        <dbReference type="Google" id="ProtNLM"/>
    </source>
</evidence>
<sequence length="154" mass="15798">MGYLTRVLTITAMVTTAAIGGTGTAAAEDDPQSGVVTNTRPADDGSAACGREGWVRNDRALGVLEGGPDCVARADVPTFRYTTAGGTYVVGAIPDRLCVTTRDGVTATSAVNDTARVALLYPNTACRGLASVVFPKGTYQGAAFRSMLFLTVSG</sequence>
<protein>
    <recommendedName>
        <fullName evidence="5">Secreted protein</fullName>
    </recommendedName>
</protein>
<feature type="region of interest" description="Disordered" evidence="1">
    <location>
        <begin position="23"/>
        <end position="43"/>
    </location>
</feature>
<feature type="signal peptide" evidence="2">
    <location>
        <begin position="1"/>
        <end position="27"/>
    </location>
</feature>
<dbReference type="AlphaFoldDB" id="A0A9W6QR76"/>
<comment type="caution">
    <text evidence="3">The sequence shown here is derived from an EMBL/GenBank/DDBJ whole genome shotgun (WGS) entry which is preliminary data.</text>
</comment>
<evidence type="ECO:0000256" key="1">
    <source>
        <dbReference type="SAM" id="MobiDB-lite"/>
    </source>
</evidence>
<reference evidence="3" key="1">
    <citation type="submission" date="2023-02" db="EMBL/GenBank/DDBJ databases">
        <title>Actinokineospora globicatena NBRC 15670.</title>
        <authorList>
            <person name="Ichikawa N."/>
            <person name="Sato H."/>
            <person name="Tonouchi N."/>
        </authorList>
    </citation>
    <scope>NUCLEOTIDE SEQUENCE</scope>
    <source>
        <strain evidence="3">NBRC 15670</strain>
    </source>
</reference>
<proteinExistence type="predicted"/>
<feature type="chain" id="PRO_5040958344" description="Secreted protein" evidence="2">
    <location>
        <begin position="28"/>
        <end position="154"/>
    </location>
</feature>
<gene>
    <name evidence="3" type="ORF">Aglo03_40690</name>
</gene>
<name>A0A9W6QR76_9PSEU</name>
<keyword evidence="4" id="KW-1185">Reference proteome</keyword>